<dbReference type="NCBIfam" id="TIGR02608">
    <property type="entry name" value="delta_60_rpt"/>
    <property type="match status" value="4"/>
</dbReference>
<organism evidence="1 2">
    <name type="scientific">Pseudomonas syringae</name>
    <dbReference type="NCBI Taxonomy" id="317"/>
    <lineage>
        <taxon>Bacteria</taxon>
        <taxon>Pseudomonadati</taxon>
        <taxon>Pseudomonadota</taxon>
        <taxon>Gammaproteobacteria</taxon>
        <taxon>Pseudomonadales</taxon>
        <taxon>Pseudomonadaceae</taxon>
        <taxon>Pseudomonas</taxon>
    </lineage>
</organism>
<accession>A0A1C7Z283</accession>
<evidence type="ECO:0000313" key="1">
    <source>
        <dbReference type="EMBL" id="OCR23260.1"/>
    </source>
</evidence>
<comment type="caution">
    <text evidence="1">The sequence shown here is derived from an EMBL/GenBank/DDBJ whole genome shotgun (WGS) entry which is preliminary data.</text>
</comment>
<dbReference type="EMBL" id="LGSI01000056">
    <property type="protein sequence ID" value="OCR23260.1"/>
    <property type="molecule type" value="Genomic_DNA"/>
</dbReference>
<dbReference type="InterPro" id="IPR013431">
    <property type="entry name" value="Delta_60_rpt"/>
</dbReference>
<reference evidence="1 2" key="1">
    <citation type="submission" date="2015-07" db="EMBL/GenBank/DDBJ databases">
        <title>Draft genome sequence of a diazotrophic, plant growth-promoting rhizobacterium of the Pseudomonas syringae complex.</title>
        <authorList>
            <person name="Patten C.L."/>
            <person name="Jeong H."/>
        </authorList>
    </citation>
    <scope>NUCLEOTIDE SEQUENCE [LARGE SCALE GENOMIC DNA]</scope>
    <source>
        <strain evidence="1 2">GR12-2</strain>
    </source>
</reference>
<gene>
    <name evidence="1" type="ORF">AFK24_19320</name>
</gene>
<dbReference type="AlphaFoldDB" id="A0A1C7Z283"/>
<evidence type="ECO:0008006" key="3">
    <source>
        <dbReference type="Google" id="ProtNLM"/>
    </source>
</evidence>
<evidence type="ECO:0000313" key="2">
    <source>
        <dbReference type="Proteomes" id="UP000093104"/>
    </source>
</evidence>
<dbReference type="Gene3D" id="2.80.10.50">
    <property type="match status" value="3"/>
</dbReference>
<dbReference type="Proteomes" id="UP000093104">
    <property type="component" value="Unassembled WGS sequence"/>
</dbReference>
<name>A0A1C7Z283_PSESX</name>
<proteinExistence type="predicted"/>
<dbReference type="Pfam" id="PF17164">
    <property type="entry name" value="DUF5122"/>
    <property type="match status" value="2"/>
</dbReference>
<dbReference type="RefSeq" id="WP_065834757.1">
    <property type="nucleotide sequence ID" value="NZ_LGSI01000056.1"/>
</dbReference>
<dbReference type="OrthoDB" id="9805017at2"/>
<protein>
    <recommendedName>
        <fullName evidence="3">Delta-60 repeat protein</fullName>
    </recommendedName>
</protein>
<sequence length="434" mass="46809">MDSIKPVTEITAGDLDQSFASLGIYTFDSDLIEQTYGVITTSQRKILISATKRPYPYHYALIRLDENGALDPSFGNDGTGIAHDFFVDNVASHATSCIELSNGDILLSGVYQPEPGIYEAAISRLDSNGKPDLSFGSNGVAYINATAPTGVSDCSTYPRSGISDPWPVRSSCTLTPLPEGEILFSKTFIYSVGPDRPVFSILGRLLADGTLDTKFQDNGYVYIKPELENNADCHVITPEGKIVVAGHLSTSTPTMYINRYNSDGTADLSFGNLGSVIITSPLGKYGFVTSLISHSKNKLLLVANYTAANSENNGLLFSFEADGSRDLSFNGGDSLAAALPGSASPVEWRNTVEDQDGFILLGDMDAVVLARYLKTGVFDANYGQKEGWVMLNSTKRAFDLTRQTDRKVVVTGWSLTTEGVVARFLSEQETPQAV</sequence>